<comment type="caution">
    <text evidence="2">The sequence shown here is derived from an EMBL/GenBank/DDBJ whole genome shotgun (WGS) entry which is preliminary data.</text>
</comment>
<name>A0AAV8WI13_9CUCU</name>
<dbReference type="Gene3D" id="1.10.287.1490">
    <property type="match status" value="1"/>
</dbReference>
<evidence type="ECO:0000256" key="1">
    <source>
        <dbReference type="SAM" id="Coils"/>
    </source>
</evidence>
<sequence length="329" mass="38579">MAPPIIVYFFKNNFRKKRHVMSINTQEKSVTYTMQSDLLKKEDEFYKENEKLEQRTKELMRKVNDVMKIQDNLIKEALNTNLELNVTKNSSTSADRLSDNLNLDCFKSDSNYKNDDPNIPSSVNDMGKKGFIHFYKAKMKSLQEENLSLHHENKKKGEEIKKLQKENLNISEEKQKWFASYNTAKNTIGKLESQVSSLSSKLQSKDSEVASIKKESEQIKKELKSSNLNVNNYEVRLNRAYEENEKLKATIKSSKEEEKELKEVYKKQINDLTVAVKRIEHQKAELLNGFKKQVQLIDLLKRQKMYLEAYKITELSEAEYLKILDWKLA</sequence>
<gene>
    <name evidence="2" type="ORF">NQ315_009734</name>
</gene>
<dbReference type="PANTHER" id="PTHR23313:SF0">
    <property type="entry name" value="TESTIS-EXPRESSED PROTEIN 9"/>
    <property type="match status" value="1"/>
</dbReference>
<feature type="coiled-coil region" evidence="1">
    <location>
        <begin position="42"/>
        <end position="69"/>
    </location>
</feature>
<keyword evidence="3" id="KW-1185">Reference proteome</keyword>
<proteinExistence type="predicted"/>
<dbReference type="EMBL" id="JANEYG010000001">
    <property type="protein sequence ID" value="KAJ8925882.1"/>
    <property type="molecule type" value="Genomic_DNA"/>
</dbReference>
<dbReference type="PANTHER" id="PTHR23313">
    <property type="entry name" value="TSEC1-RELATED"/>
    <property type="match status" value="1"/>
</dbReference>
<keyword evidence="1" id="KW-0175">Coiled coil</keyword>
<evidence type="ECO:0008006" key="4">
    <source>
        <dbReference type="Google" id="ProtNLM"/>
    </source>
</evidence>
<dbReference type="Proteomes" id="UP001159042">
    <property type="component" value="Unassembled WGS sequence"/>
</dbReference>
<reference evidence="2 3" key="1">
    <citation type="journal article" date="2023" name="Insect Mol. Biol.">
        <title>Genome sequencing provides insights into the evolution of gene families encoding plant cell wall-degrading enzymes in longhorned beetles.</title>
        <authorList>
            <person name="Shin N.R."/>
            <person name="Okamura Y."/>
            <person name="Kirsch R."/>
            <person name="Pauchet Y."/>
        </authorList>
    </citation>
    <scope>NUCLEOTIDE SEQUENCE [LARGE SCALE GENOMIC DNA]</scope>
    <source>
        <strain evidence="2">EAD_L_NR</strain>
    </source>
</reference>
<evidence type="ECO:0000313" key="3">
    <source>
        <dbReference type="Proteomes" id="UP001159042"/>
    </source>
</evidence>
<organism evidence="2 3">
    <name type="scientific">Exocentrus adspersus</name>
    <dbReference type="NCBI Taxonomy" id="1586481"/>
    <lineage>
        <taxon>Eukaryota</taxon>
        <taxon>Metazoa</taxon>
        <taxon>Ecdysozoa</taxon>
        <taxon>Arthropoda</taxon>
        <taxon>Hexapoda</taxon>
        <taxon>Insecta</taxon>
        <taxon>Pterygota</taxon>
        <taxon>Neoptera</taxon>
        <taxon>Endopterygota</taxon>
        <taxon>Coleoptera</taxon>
        <taxon>Polyphaga</taxon>
        <taxon>Cucujiformia</taxon>
        <taxon>Chrysomeloidea</taxon>
        <taxon>Cerambycidae</taxon>
        <taxon>Lamiinae</taxon>
        <taxon>Acanthocinini</taxon>
        <taxon>Exocentrus</taxon>
    </lineage>
</organism>
<protein>
    <recommendedName>
        <fullName evidence="4">Testis-expressed protein 9</fullName>
    </recommendedName>
</protein>
<dbReference type="AlphaFoldDB" id="A0AAV8WI13"/>
<feature type="coiled-coil region" evidence="1">
    <location>
        <begin position="202"/>
        <end position="282"/>
    </location>
</feature>
<accession>A0AAV8WI13</accession>
<evidence type="ECO:0000313" key="2">
    <source>
        <dbReference type="EMBL" id="KAJ8925882.1"/>
    </source>
</evidence>